<dbReference type="NCBIfam" id="TIGR01575">
    <property type="entry name" value="rimI"/>
    <property type="match status" value="1"/>
</dbReference>
<protein>
    <recommendedName>
        <fullName evidence="8 9">[Ribosomal protein bS18]-alanine N-acetyltransferase</fullName>
        <ecNumber evidence="7 9">2.3.1.266</ecNumber>
    </recommendedName>
</protein>
<keyword evidence="3 9" id="KW-0963">Cytoplasm</keyword>
<evidence type="ECO:0000313" key="12">
    <source>
        <dbReference type="Proteomes" id="UP000013111"/>
    </source>
</evidence>
<feature type="binding site" evidence="9">
    <location>
        <begin position="91"/>
        <end position="96"/>
    </location>
    <ligand>
        <name>acetyl-CoA</name>
        <dbReference type="ChEBI" id="CHEBI:57288"/>
    </ligand>
</feature>
<name>A0A831A484_ERWAM</name>
<dbReference type="InterPro" id="IPR006464">
    <property type="entry name" value="AcTrfase_RimI/Ard1"/>
</dbReference>
<evidence type="ECO:0000256" key="8">
    <source>
        <dbReference type="ARBA" id="ARBA00072527"/>
    </source>
</evidence>
<dbReference type="Proteomes" id="UP000013111">
    <property type="component" value="Unassembled WGS sequence"/>
</dbReference>
<dbReference type="InterPro" id="IPR000182">
    <property type="entry name" value="GNAT_dom"/>
</dbReference>
<dbReference type="CDD" id="cd04301">
    <property type="entry name" value="NAT_SF"/>
    <property type="match status" value="1"/>
</dbReference>
<evidence type="ECO:0000313" key="11">
    <source>
        <dbReference type="EMBL" id="CCO95048.1"/>
    </source>
</evidence>
<dbReference type="InterPro" id="IPR050680">
    <property type="entry name" value="YpeA/RimI_acetyltransf"/>
</dbReference>
<dbReference type="FunFam" id="3.40.630.30:FF:000018">
    <property type="entry name" value="[Ribosomal protein S18]-alanine N-acetyltransferase"/>
    <property type="match status" value="1"/>
</dbReference>
<dbReference type="Gene3D" id="3.40.630.30">
    <property type="match status" value="1"/>
</dbReference>
<dbReference type="AlphaFoldDB" id="A0A831A484"/>
<comment type="caution">
    <text evidence="11">The sequence shown here is derived from an EMBL/GenBank/DDBJ whole genome shotgun (WGS) entry which is preliminary data.</text>
</comment>
<feature type="active site" description="Proton donor" evidence="9">
    <location>
        <position position="129"/>
    </location>
</feature>
<dbReference type="Pfam" id="PF00583">
    <property type="entry name" value="Acetyltransf_1"/>
    <property type="match status" value="1"/>
</dbReference>
<dbReference type="PROSITE" id="PS51186">
    <property type="entry name" value="GNAT"/>
    <property type="match status" value="1"/>
</dbReference>
<dbReference type="PANTHER" id="PTHR43420:SF12">
    <property type="entry name" value="N-ACETYLTRANSFERASE DOMAIN-CONTAINING PROTEIN"/>
    <property type="match status" value="1"/>
</dbReference>
<feature type="binding site" evidence="9">
    <location>
        <begin position="83"/>
        <end position="85"/>
    </location>
    <ligand>
        <name>acetyl-CoA</name>
        <dbReference type="ChEBI" id="CHEBI:57288"/>
    </ligand>
</feature>
<evidence type="ECO:0000256" key="9">
    <source>
        <dbReference type="HAMAP-Rule" id="MF_02210"/>
    </source>
</evidence>
<dbReference type="NCBIfam" id="NF007025">
    <property type="entry name" value="PRK09491.1"/>
    <property type="match status" value="1"/>
</dbReference>
<sequence length="160" mass="18097">MPRPNGRSGSKFANMNLISLLTPHDLDAAFAIEQRSHAFPWTEKTFASNQGERYLNFRLTVDGVLAAFAITQVVLDEATLFNLAVDPAFQRRGLGRELLRHLIDELKQRSVMTLWLEVRASNRSAIALYEQLNFNEVSVRRQYYPTAGGKEDAIIMALTI</sequence>
<comment type="similarity">
    <text evidence="2 9">Belongs to the acetyltransferase family. RimI subfamily.</text>
</comment>
<comment type="function">
    <text evidence="9">Acetylates the N-terminal alanine of ribosomal protein bS18.</text>
</comment>
<dbReference type="EC" id="2.3.1.266" evidence="7 9"/>
<dbReference type="GO" id="GO:0005737">
    <property type="term" value="C:cytoplasm"/>
    <property type="evidence" value="ECO:0007669"/>
    <property type="project" value="UniProtKB-SubCell"/>
</dbReference>
<dbReference type="InterPro" id="IPR016181">
    <property type="entry name" value="Acyl_CoA_acyltransferase"/>
</dbReference>
<evidence type="ECO:0000256" key="4">
    <source>
        <dbReference type="ARBA" id="ARBA00022679"/>
    </source>
</evidence>
<keyword evidence="5 9" id="KW-0012">Acyltransferase</keyword>
<dbReference type="EMBL" id="CAPB01000037">
    <property type="protein sequence ID" value="CCO95048.1"/>
    <property type="molecule type" value="Genomic_DNA"/>
</dbReference>
<dbReference type="PANTHER" id="PTHR43420">
    <property type="entry name" value="ACETYLTRANSFERASE"/>
    <property type="match status" value="1"/>
</dbReference>
<reference evidence="11 12" key="1">
    <citation type="submission" date="2012-11" db="EMBL/GenBank/DDBJ databases">
        <authorList>
            <person name="Linke B."/>
        </authorList>
    </citation>
    <scope>NUCLEOTIDE SEQUENCE [LARGE SCALE GENOMIC DNA]</scope>
    <source>
        <strain evidence="12">CFBP 1232</strain>
    </source>
</reference>
<evidence type="ECO:0000256" key="1">
    <source>
        <dbReference type="ARBA" id="ARBA00004496"/>
    </source>
</evidence>
<gene>
    <name evidence="9 11" type="primary">rimI</name>
    <name evidence="11" type="ORF">BN437_3138</name>
</gene>
<dbReference type="HAMAP" id="MF_02210">
    <property type="entry name" value="RimI"/>
    <property type="match status" value="1"/>
</dbReference>
<evidence type="ECO:0000259" key="10">
    <source>
        <dbReference type="PROSITE" id="PS51186"/>
    </source>
</evidence>
<comment type="catalytic activity">
    <reaction evidence="6 9">
        <text>N-terminal L-alanyl-[ribosomal protein bS18] + acetyl-CoA = N-terminal N(alpha)-acetyl-L-alanyl-[ribosomal protein bS18] + CoA + H(+)</text>
        <dbReference type="Rhea" id="RHEA:43756"/>
        <dbReference type="Rhea" id="RHEA-COMP:10676"/>
        <dbReference type="Rhea" id="RHEA-COMP:10677"/>
        <dbReference type="ChEBI" id="CHEBI:15378"/>
        <dbReference type="ChEBI" id="CHEBI:57287"/>
        <dbReference type="ChEBI" id="CHEBI:57288"/>
        <dbReference type="ChEBI" id="CHEBI:64718"/>
        <dbReference type="ChEBI" id="CHEBI:83683"/>
        <dbReference type="EC" id="2.3.1.266"/>
    </reaction>
</comment>
<evidence type="ECO:0000256" key="3">
    <source>
        <dbReference type="ARBA" id="ARBA00022490"/>
    </source>
</evidence>
<organism evidence="11 12">
    <name type="scientific">Erwinia amylovora NBRC 12687 = CFBP 1232</name>
    <dbReference type="NCBI Taxonomy" id="1219359"/>
    <lineage>
        <taxon>Bacteria</taxon>
        <taxon>Pseudomonadati</taxon>
        <taxon>Pseudomonadota</taxon>
        <taxon>Gammaproteobacteria</taxon>
        <taxon>Enterobacterales</taxon>
        <taxon>Erwiniaceae</taxon>
        <taxon>Erwinia</taxon>
    </lineage>
</organism>
<dbReference type="SUPFAM" id="SSF55729">
    <property type="entry name" value="Acyl-CoA N-acyltransferases (Nat)"/>
    <property type="match status" value="1"/>
</dbReference>
<accession>A0A831A484</accession>
<evidence type="ECO:0000256" key="7">
    <source>
        <dbReference type="ARBA" id="ARBA00067002"/>
    </source>
</evidence>
<keyword evidence="4 9" id="KW-0808">Transferase</keyword>
<reference evidence="11 12" key="2">
    <citation type="submission" date="2013-04" db="EMBL/GenBank/DDBJ databases">
        <title>Comparative genomics of 12 strains of Erwinia amylovora identifies a pan-genome with a large conserved core and provides insights into host specificity.</title>
        <authorList>
            <person name="Mann R.A."/>
            <person name="Smits T.H.M."/>
            <person name="Buehlmann A."/>
            <person name="Blom J."/>
            <person name="Goesmann A."/>
            <person name="Frey J.E."/>
            <person name="Plummer K.M."/>
            <person name="Beer S.V."/>
            <person name="Luck J."/>
            <person name="Duffy B."/>
            <person name="Rodoni B."/>
        </authorList>
    </citation>
    <scope>NUCLEOTIDE SEQUENCE [LARGE SCALE GENOMIC DNA]</scope>
    <source>
        <strain evidence="12">CFBP 1232</strain>
    </source>
</reference>
<feature type="binding site" evidence="9">
    <location>
        <position position="122"/>
    </location>
    <ligand>
        <name>acetyl-CoA</name>
        <dbReference type="ChEBI" id="CHEBI:57288"/>
    </ligand>
</feature>
<comment type="subcellular location">
    <subcellularLocation>
        <location evidence="1 9">Cytoplasm</location>
    </subcellularLocation>
</comment>
<evidence type="ECO:0000256" key="5">
    <source>
        <dbReference type="ARBA" id="ARBA00023315"/>
    </source>
</evidence>
<feature type="domain" description="N-acetyltransferase" evidence="10">
    <location>
        <begin position="16"/>
        <end position="160"/>
    </location>
</feature>
<feature type="active site" description="Proton acceptor" evidence="9">
    <location>
        <position position="117"/>
    </location>
</feature>
<dbReference type="InterPro" id="IPR043690">
    <property type="entry name" value="RimI"/>
</dbReference>
<proteinExistence type="inferred from homology"/>
<evidence type="ECO:0000256" key="2">
    <source>
        <dbReference type="ARBA" id="ARBA00005395"/>
    </source>
</evidence>
<evidence type="ECO:0000256" key="6">
    <source>
        <dbReference type="ARBA" id="ARBA00051697"/>
    </source>
</evidence>
<dbReference type="GO" id="GO:0008999">
    <property type="term" value="F:protein-N-terminal-alanine acetyltransferase activity"/>
    <property type="evidence" value="ECO:0007669"/>
    <property type="project" value="UniProtKB-UniRule"/>
</dbReference>